<feature type="transmembrane region" description="Helical" evidence="2">
    <location>
        <begin position="151"/>
        <end position="173"/>
    </location>
</feature>
<feature type="transmembrane region" description="Helical" evidence="2">
    <location>
        <begin position="51"/>
        <end position="71"/>
    </location>
</feature>
<dbReference type="GO" id="GO:1902201">
    <property type="term" value="P:negative regulation of bacterial-type flagellum-dependent cell motility"/>
    <property type="evidence" value="ECO:0007669"/>
    <property type="project" value="TreeGrafter"/>
</dbReference>
<dbReference type="Pfam" id="PF00990">
    <property type="entry name" value="GGDEF"/>
    <property type="match status" value="1"/>
</dbReference>
<dbReference type="SUPFAM" id="SSF55073">
    <property type="entry name" value="Nucleotide cyclase"/>
    <property type="match status" value="1"/>
</dbReference>
<gene>
    <name evidence="4" type="ORF">OJ997_12330</name>
</gene>
<dbReference type="InterPro" id="IPR050469">
    <property type="entry name" value="Diguanylate_Cyclase"/>
</dbReference>
<dbReference type="GO" id="GO:0005886">
    <property type="term" value="C:plasma membrane"/>
    <property type="evidence" value="ECO:0007669"/>
    <property type="project" value="TreeGrafter"/>
</dbReference>
<dbReference type="NCBIfam" id="TIGR00254">
    <property type="entry name" value="GGDEF"/>
    <property type="match status" value="1"/>
</dbReference>
<feature type="domain" description="GGDEF" evidence="3">
    <location>
        <begin position="418"/>
        <end position="551"/>
    </location>
</feature>
<dbReference type="Gene3D" id="3.30.70.270">
    <property type="match status" value="1"/>
</dbReference>
<dbReference type="FunFam" id="3.30.70.270:FF:000001">
    <property type="entry name" value="Diguanylate cyclase domain protein"/>
    <property type="match status" value="1"/>
</dbReference>
<keyword evidence="5" id="KW-1185">Reference proteome</keyword>
<dbReference type="PANTHER" id="PTHR45138">
    <property type="entry name" value="REGULATORY COMPONENTS OF SENSORY TRANSDUCTION SYSTEM"/>
    <property type="match status" value="1"/>
</dbReference>
<organism evidence="4 5">
    <name type="scientific">Solirubrobacter phytolaccae</name>
    <dbReference type="NCBI Taxonomy" id="1404360"/>
    <lineage>
        <taxon>Bacteria</taxon>
        <taxon>Bacillati</taxon>
        <taxon>Actinomycetota</taxon>
        <taxon>Thermoleophilia</taxon>
        <taxon>Solirubrobacterales</taxon>
        <taxon>Solirubrobacteraceae</taxon>
        <taxon>Solirubrobacter</taxon>
    </lineage>
</organism>
<evidence type="ECO:0000259" key="3">
    <source>
        <dbReference type="PROSITE" id="PS50887"/>
    </source>
</evidence>
<keyword evidence="2" id="KW-1133">Transmembrane helix</keyword>
<dbReference type="InterPro" id="IPR029787">
    <property type="entry name" value="Nucleotide_cyclase"/>
</dbReference>
<reference evidence="4" key="1">
    <citation type="submission" date="2022-10" db="EMBL/GenBank/DDBJ databases">
        <title>The WGS of Solirubrobacter phytolaccae KCTC 29190.</title>
        <authorList>
            <person name="Jiang Z."/>
        </authorList>
    </citation>
    <scope>NUCLEOTIDE SEQUENCE</scope>
    <source>
        <strain evidence="4">KCTC 29190</strain>
    </source>
</reference>
<evidence type="ECO:0000256" key="2">
    <source>
        <dbReference type="SAM" id="Phobius"/>
    </source>
</evidence>
<keyword evidence="2" id="KW-0472">Membrane</keyword>
<dbReference type="CDD" id="cd01949">
    <property type="entry name" value="GGDEF"/>
    <property type="match status" value="1"/>
</dbReference>
<accession>A0A9X3S935</accession>
<feature type="coiled-coil region" evidence="1">
    <location>
        <begin position="228"/>
        <end position="262"/>
    </location>
</feature>
<protein>
    <submittedName>
        <fullName evidence="4">GGDEF domain-containing protein</fullName>
    </submittedName>
</protein>
<dbReference type="PROSITE" id="PS50887">
    <property type="entry name" value="GGDEF"/>
    <property type="match status" value="1"/>
</dbReference>
<evidence type="ECO:0000313" key="4">
    <source>
        <dbReference type="EMBL" id="MDA0181086.1"/>
    </source>
</evidence>
<dbReference type="SMART" id="SM00267">
    <property type="entry name" value="GGDEF"/>
    <property type="match status" value="1"/>
</dbReference>
<dbReference type="InterPro" id="IPR000160">
    <property type="entry name" value="GGDEF_dom"/>
</dbReference>
<sequence length="556" mass="58038">MTDLLISASRPDRGRSLPSREARVELVLALAVVSACVLLAVFGTRVRAFELFEVGACVLAYVVAARITLYMGGGSALPTQLALVPMLFLLPLALVPLAVLCACALASLARRGSPVGVRLLTGAGDAGYVFAPVAVLIAAGRPSLDEVTPLVLALAMLAQWGLDAILSVGREWLGRGIRPAAQLRVMALVWAVDLLLLPVGLLVVAVASNVVAAVLALIPMLVLLGAITHDRNERLVEALERLEELERNRARVRTAVQRLGRSIGASLDRATTLEVILDAAMDVVAVPVGRIEAGDHVHDVGWPSIGVRTLVAQAEKAALALDGPARAEADGWVALAEPLRVPAGGTLAVAGPRTTIAAEDERLLAYLSGQAASALRVIDLHELLERQATVDEMTGLANHRRFQETLGKAVAHAGRADEPVSLILVDVDNFKRVNDTFGHQCGDEVLKAIGAILRERTRAADTPARYGGEELAVIMPGADAAGACALAEELRAAVAAAVVDGPEGPVSVTASFGVAQLGPSAPDGEGLVAAADAALYVAKRTGKDRVIFDRAATTFR</sequence>
<name>A0A9X3S935_9ACTN</name>
<proteinExistence type="predicted"/>
<dbReference type="PANTHER" id="PTHR45138:SF9">
    <property type="entry name" value="DIGUANYLATE CYCLASE DGCM-RELATED"/>
    <property type="match status" value="1"/>
</dbReference>
<dbReference type="InterPro" id="IPR043128">
    <property type="entry name" value="Rev_trsase/Diguanyl_cyclase"/>
</dbReference>
<dbReference type="AlphaFoldDB" id="A0A9X3S935"/>
<comment type="caution">
    <text evidence="4">The sequence shown here is derived from an EMBL/GenBank/DDBJ whole genome shotgun (WGS) entry which is preliminary data.</text>
</comment>
<dbReference type="GO" id="GO:0052621">
    <property type="term" value="F:diguanylate cyclase activity"/>
    <property type="evidence" value="ECO:0007669"/>
    <property type="project" value="TreeGrafter"/>
</dbReference>
<feature type="transmembrane region" description="Helical" evidence="2">
    <location>
        <begin position="119"/>
        <end position="139"/>
    </location>
</feature>
<keyword evidence="2" id="KW-0812">Transmembrane</keyword>
<keyword evidence="1" id="KW-0175">Coiled coil</keyword>
<dbReference type="GO" id="GO:0043709">
    <property type="term" value="P:cell adhesion involved in single-species biofilm formation"/>
    <property type="evidence" value="ECO:0007669"/>
    <property type="project" value="TreeGrafter"/>
</dbReference>
<evidence type="ECO:0000256" key="1">
    <source>
        <dbReference type="SAM" id="Coils"/>
    </source>
</evidence>
<dbReference type="Proteomes" id="UP001147653">
    <property type="component" value="Unassembled WGS sequence"/>
</dbReference>
<dbReference type="RefSeq" id="WP_270025396.1">
    <property type="nucleotide sequence ID" value="NZ_JAPDDP010000018.1"/>
</dbReference>
<dbReference type="EMBL" id="JAPDDP010000018">
    <property type="protein sequence ID" value="MDA0181086.1"/>
    <property type="molecule type" value="Genomic_DNA"/>
</dbReference>
<feature type="transmembrane region" description="Helical" evidence="2">
    <location>
        <begin position="26"/>
        <end position="44"/>
    </location>
</feature>
<evidence type="ECO:0000313" key="5">
    <source>
        <dbReference type="Proteomes" id="UP001147653"/>
    </source>
</evidence>
<feature type="transmembrane region" description="Helical" evidence="2">
    <location>
        <begin position="83"/>
        <end position="107"/>
    </location>
</feature>